<feature type="signal peptide" evidence="10">
    <location>
        <begin position="1"/>
        <end position="18"/>
    </location>
</feature>
<dbReference type="AlphaFoldDB" id="A0A0J9X491"/>
<gene>
    <name evidence="12" type="ORF">BN980_GECA02s03354g</name>
</gene>
<dbReference type="GO" id="GO:0005789">
    <property type="term" value="C:endoplasmic reticulum membrane"/>
    <property type="evidence" value="ECO:0007669"/>
    <property type="project" value="UniProtKB-SubCell"/>
</dbReference>
<keyword evidence="3 10" id="KW-0732">Signal</keyword>
<organism evidence="12 13">
    <name type="scientific">Geotrichum candidum</name>
    <name type="common">Oospora lactis</name>
    <name type="synonym">Dipodascus geotrichum</name>
    <dbReference type="NCBI Taxonomy" id="1173061"/>
    <lineage>
        <taxon>Eukaryota</taxon>
        <taxon>Fungi</taxon>
        <taxon>Dikarya</taxon>
        <taxon>Ascomycota</taxon>
        <taxon>Saccharomycotina</taxon>
        <taxon>Dipodascomycetes</taxon>
        <taxon>Dipodascales</taxon>
        <taxon>Dipodascaceae</taxon>
        <taxon>Geotrichum</taxon>
    </lineage>
</organism>
<dbReference type="EMBL" id="CCBN010000002">
    <property type="protein sequence ID" value="CDO51943.1"/>
    <property type="molecule type" value="Genomic_DNA"/>
</dbReference>
<evidence type="ECO:0000256" key="2">
    <source>
        <dbReference type="ARBA" id="ARBA00009918"/>
    </source>
</evidence>
<dbReference type="Pfam" id="PF07915">
    <property type="entry name" value="PRKCSH"/>
    <property type="match status" value="1"/>
</dbReference>
<dbReference type="Proteomes" id="UP000242525">
    <property type="component" value="Unassembled WGS sequence"/>
</dbReference>
<keyword evidence="5 7" id="KW-0256">Endoplasmic reticulum</keyword>
<evidence type="ECO:0000256" key="3">
    <source>
        <dbReference type="ARBA" id="ARBA00022729"/>
    </source>
</evidence>
<feature type="coiled-coil region" evidence="8">
    <location>
        <begin position="265"/>
        <end position="305"/>
    </location>
</feature>
<dbReference type="Gene3D" id="2.70.130.10">
    <property type="entry name" value="Mannose-6-phosphate receptor binding domain"/>
    <property type="match status" value="1"/>
</dbReference>
<keyword evidence="13" id="KW-1185">Reference proteome</keyword>
<dbReference type="InterPro" id="IPR045149">
    <property type="entry name" value="OS-9-like"/>
</dbReference>
<feature type="compositionally biased region" description="Polar residues" evidence="9">
    <location>
        <begin position="508"/>
        <end position="519"/>
    </location>
</feature>
<feature type="region of interest" description="Disordered" evidence="9">
    <location>
        <begin position="479"/>
        <end position="577"/>
    </location>
</feature>
<accession>A0A0J9X491</accession>
<evidence type="ECO:0000256" key="9">
    <source>
        <dbReference type="SAM" id="MobiDB-lite"/>
    </source>
</evidence>
<keyword evidence="12" id="KW-0436">Ligase</keyword>
<evidence type="ECO:0000256" key="7">
    <source>
        <dbReference type="RuleBase" id="RU369099"/>
    </source>
</evidence>
<evidence type="ECO:0000259" key="11">
    <source>
        <dbReference type="PROSITE" id="PS51914"/>
    </source>
</evidence>
<dbReference type="GO" id="GO:0005788">
    <property type="term" value="C:endoplasmic reticulum lumen"/>
    <property type="evidence" value="ECO:0007669"/>
    <property type="project" value="UniProtKB-UniRule"/>
</dbReference>
<comment type="similarity">
    <text evidence="2 7">Belongs to the OS-9 family.</text>
</comment>
<dbReference type="OrthoDB" id="4096910at2759"/>
<evidence type="ECO:0000256" key="1">
    <source>
        <dbReference type="ARBA" id="ARBA00004367"/>
    </source>
</evidence>
<keyword evidence="4 7" id="KW-0430">Lectin</keyword>
<dbReference type="SUPFAM" id="SSF50911">
    <property type="entry name" value="Mannose 6-phosphate receptor domain"/>
    <property type="match status" value="1"/>
</dbReference>
<feature type="compositionally biased region" description="Basic and acidic residues" evidence="9">
    <location>
        <begin position="555"/>
        <end position="577"/>
    </location>
</feature>
<proteinExistence type="inferred from homology"/>
<dbReference type="PROSITE" id="PS51914">
    <property type="entry name" value="MRH"/>
    <property type="match status" value="1"/>
</dbReference>
<keyword evidence="6" id="KW-1015">Disulfide bond</keyword>
<dbReference type="STRING" id="1173061.A0A0J9X491"/>
<feature type="compositionally biased region" description="Basic and acidic residues" evidence="9">
    <location>
        <begin position="531"/>
        <end position="543"/>
    </location>
</feature>
<evidence type="ECO:0000256" key="10">
    <source>
        <dbReference type="SAM" id="SignalP"/>
    </source>
</evidence>
<dbReference type="InterPro" id="IPR044865">
    <property type="entry name" value="MRH_dom"/>
</dbReference>
<dbReference type="InterPro" id="IPR012913">
    <property type="entry name" value="OS9-like_dom"/>
</dbReference>
<reference evidence="12" key="1">
    <citation type="submission" date="2014-03" db="EMBL/GenBank/DDBJ databases">
        <authorList>
            <person name="Casaregola S."/>
        </authorList>
    </citation>
    <scope>NUCLEOTIDE SEQUENCE [LARGE SCALE GENOMIC DNA]</scope>
    <source>
        <strain evidence="12">CLIB 918</strain>
    </source>
</reference>
<dbReference type="GO" id="GO:0016874">
    <property type="term" value="F:ligase activity"/>
    <property type="evidence" value="ECO:0007669"/>
    <property type="project" value="UniProtKB-KW"/>
</dbReference>
<feature type="compositionally biased region" description="Acidic residues" evidence="9">
    <location>
        <begin position="487"/>
        <end position="496"/>
    </location>
</feature>
<comment type="subcellular location">
    <subcellularLocation>
        <location evidence="1 7">Endoplasmic reticulum membrane</location>
        <topology evidence="1 7">Peripheral membrane protein</topology>
        <orientation evidence="1 7">Lumenal side</orientation>
    </subcellularLocation>
</comment>
<dbReference type="GO" id="GO:0030970">
    <property type="term" value="P:retrograde protein transport, ER to cytosol"/>
    <property type="evidence" value="ECO:0007669"/>
    <property type="project" value="TreeGrafter"/>
</dbReference>
<evidence type="ECO:0000313" key="13">
    <source>
        <dbReference type="Proteomes" id="UP000242525"/>
    </source>
</evidence>
<name>A0A0J9X491_GEOCN</name>
<dbReference type="GO" id="GO:0030968">
    <property type="term" value="P:endoplasmic reticulum unfolded protein response"/>
    <property type="evidence" value="ECO:0007669"/>
    <property type="project" value="UniProtKB-UniRule"/>
</dbReference>
<dbReference type="PANTHER" id="PTHR15414">
    <property type="entry name" value="OS-9-RELATED"/>
    <property type="match status" value="1"/>
</dbReference>
<feature type="domain" description="MRH" evidence="11">
    <location>
        <begin position="117"/>
        <end position="247"/>
    </location>
</feature>
<comment type="caution">
    <text evidence="12">The sequence shown here is derived from an EMBL/GenBank/DDBJ whole genome shotgun (WGS) entry which is preliminary data.</text>
</comment>
<evidence type="ECO:0000256" key="8">
    <source>
        <dbReference type="SAM" id="Coils"/>
    </source>
</evidence>
<dbReference type="PANTHER" id="PTHR15414:SF0">
    <property type="entry name" value="ENDOPLASMIC RETICULUM LECTIN 1"/>
    <property type="match status" value="1"/>
</dbReference>
<dbReference type="GO" id="GO:0030246">
    <property type="term" value="F:carbohydrate binding"/>
    <property type="evidence" value="ECO:0007669"/>
    <property type="project" value="UniProtKB-UniRule"/>
</dbReference>
<evidence type="ECO:0000313" key="12">
    <source>
        <dbReference type="EMBL" id="CDO51943.1"/>
    </source>
</evidence>
<sequence length="577" mass="65856">MRLQSLTLIASLLPFATASFSYAHDLYSKPEFLVLNDTFNYLLDTQVSSYIDSVKSITDCEIEFMKHNNETYLCTYPPLSNQDLTTEDLQELKTWQMSEILEAKEYAAKALYEGMADECIYYLKDWWTYSFCYGKDIKQFHVDASQLKSGVLPDPKQAVMMFVLGKFDYKPNGALKYDLKLKSEGDVNYLSYKLGLGTVCDLTGKDRSTEVQFYCSPKQELDSVLWIREVNSCEYKMAISTRKICDNPIFAPPEKTSPHKIDCRRILSATELEEFEAKKEELKAKKEETQKNEKLIENKQQQDLESNVLYSDLDFAGGEWKELRLHPKLTAGKNIQSYRDDTSHTLSLLMEKLTLMIQNGAIKNAKGESITAKDEFSVVVGLIDLNERDVIPVKIVLTKGELLVGIVDDEDDDSEDIYEMDLSNDELDELDDLVSDEEEEEEGERMLFVTSVTQGIPTNVYAGVPNEVEDENFEPFLGDEIEKGGEQGEEQGDSEQDVAPSNDEPNKHTTTAKQVQQNIEDVDQAPLVTDGEEKKGNEKEKKVYYYYDGDEYLQDEEHSDKEKAHLTDDSEVVHDEL</sequence>
<dbReference type="InterPro" id="IPR009011">
    <property type="entry name" value="Man6P_isomerase_rcpt-bd_dom_sf"/>
</dbReference>
<feature type="chain" id="PRO_5005325470" description="Endoplasmic reticulum lectin" evidence="10">
    <location>
        <begin position="19"/>
        <end position="577"/>
    </location>
</feature>
<evidence type="ECO:0000256" key="4">
    <source>
        <dbReference type="ARBA" id="ARBA00022734"/>
    </source>
</evidence>
<comment type="function">
    <text evidence="7">Lectin involved in the quality control of the secretory pathway. As a member of the endoplasmic reticulum-associated degradation lumenal (ERAD-L) surveillance system, targets misfolded endoplasmic reticulum lumenal glycoproteins for degradation.</text>
</comment>
<evidence type="ECO:0000256" key="6">
    <source>
        <dbReference type="ARBA" id="ARBA00023157"/>
    </source>
</evidence>
<protein>
    <recommendedName>
        <fullName evidence="7">Endoplasmic reticulum lectin</fullName>
    </recommendedName>
    <alternativeName>
        <fullName evidence="7">Protein OS-9 homolog</fullName>
    </alternativeName>
</protein>
<keyword evidence="7" id="KW-0472">Membrane</keyword>
<evidence type="ECO:0000256" key="5">
    <source>
        <dbReference type="ARBA" id="ARBA00022824"/>
    </source>
</evidence>
<keyword evidence="8" id="KW-0175">Coiled coil</keyword>